<proteinExistence type="predicted"/>
<accession>A0A1I3UX50</accession>
<name>A0A1I3UX50_9GAMM</name>
<dbReference type="EMBL" id="FOSD01000003">
    <property type="protein sequence ID" value="SFJ86441.1"/>
    <property type="molecule type" value="Genomic_DNA"/>
</dbReference>
<protein>
    <submittedName>
        <fullName evidence="1">Uncharacterized protein</fullName>
    </submittedName>
</protein>
<reference evidence="1 2" key="1">
    <citation type="submission" date="2016-10" db="EMBL/GenBank/DDBJ databases">
        <authorList>
            <person name="Varghese N."/>
            <person name="Submissions S."/>
        </authorList>
    </citation>
    <scope>NUCLEOTIDE SEQUENCE [LARGE SCALE GENOMIC DNA]</scope>
    <source>
        <strain evidence="1 2">YR512</strain>
    </source>
</reference>
<evidence type="ECO:0000313" key="1">
    <source>
        <dbReference type="EMBL" id="SFJ86441.1"/>
    </source>
</evidence>
<sequence>MPFSSWVKIRRDSKVVCAALPTQKARSFTLGKDKKPAEAGLCASLSSGR</sequence>
<evidence type="ECO:0000313" key="2">
    <source>
        <dbReference type="Proteomes" id="UP000198841"/>
    </source>
</evidence>
<gene>
    <name evidence="1" type="ORF">SAMN05518863_103146</name>
</gene>
<keyword evidence="2" id="KW-1185">Reference proteome</keyword>
<comment type="caution">
    <text evidence="1">The sequence shown here is derived from an EMBL/GenBank/DDBJ whole genome shotgun (WGS) entry which is preliminary data.</text>
</comment>
<dbReference type="Proteomes" id="UP000198841">
    <property type="component" value="Unassembled WGS sequence"/>
</dbReference>
<organism evidence="1 2">
    <name type="scientific">Candidatus Pantoea symbiotica</name>
    <dbReference type="NCBI Taxonomy" id="1884370"/>
    <lineage>
        <taxon>Bacteria</taxon>
        <taxon>Pseudomonadati</taxon>
        <taxon>Pseudomonadota</taxon>
        <taxon>Gammaproteobacteria</taxon>
        <taxon>Enterobacterales</taxon>
        <taxon>Erwiniaceae</taxon>
        <taxon>Pantoea</taxon>
    </lineage>
</organism>